<gene>
    <name evidence="4" type="ORF">ACJDT4_23455</name>
</gene>
<evidence type="ECO:0000313" key="5">
    <source>
        <dbReference type="Proteomes" id="UP001623592"/>
    </source>
</evidence>
<protein>
    <submittedName>
        <fullName evidence="4">AMP-binding protein</fullName>
    </submittedName>
</protein>
<sequence length="84" mass="9378">MSYKELNERANSLARALREKGVGKDVIVGMLVERSVNMIVGIMGILKAGGAYMPIDPDYPEDRIEYTLENSKATIVLTQDKFKD</sequence>
<dbReference type="PANTHER" id="PTHR44845:SF7">
    <property type="entry name" value="PLIPASTATIN SYNTHASE SUBUNIT D"/>
    <property type="match status" value="1"/>
</dbReference>
<dbReference type="Pfam" id="PF00501">
    <property type="entry name" value="AMP-binding"/>
    <property type="match status" value="1"/>
</dbReference>
<comment type="caution">
    <text evidence="4">The sequence shown here is derived from an EMBL/GenBank/DDBJ whole genome shotgun (WGS) entry which is preliminary data.</text>
</comment>
<evidence type="ECO:0000256" key="1">
    <source>
        <dbReference type="ARBA" id="ARBA00022450"/>
    </source>
</evidence>
<keyword evidence="1" id="KW-0596">Phosphopantetheine</keyword>
<dbReference type="RefSeq" id="WP_406790028.1">
    <property type="nucleotide sequence ID" value="NZ_JBJIAA010000066.1"/>
</dbReference>
<keyword evidence="2" id="KW-0597">Phosphoprotein</keyword>
<keyword evidence="5" id="KW-1185">Reference proteome</keyword>
<feature type="non-terminal residue" evidence="4">
    <location>
        <position position="84"/>
    </location>
</feature>
<reference evidence="4 5" key="1">
    <citation type="submission" date="2024-11" db="EMBL/GenBank/DDBJ databases">
        <authorList>
            <person name="Heng Y.C."/>
            <person name="Lim A.C.H."/>
            <person name="Lee J.K.Y."/>
            <person name="Kittelmann S."/>
        </authorList>
    </citation>
    <scope>NUCLEOTIDE SEQUENCE [LARGE SCALE GENOMIC DNA]</scope>
    <source>
        <strain evidence="4 5">WILCCON 0114</strain>
    </source>
</reference>
<dbReference type="SUPFAM" id="SSF56801">
    <property type="entry name" value="Acetyl-CoA synthetase-like"/>
    <property type="match status" value="1"/>
</dbReference>
<evidence type="ECO:0000313" key="4">
    <source>
        <dbReference type="EMBL" id="MFL0253362.1"/>
    </source>
</evidence>
<feature type="domain" description="AMP-dependent synthetase/ligase" evidence="3">
    <location>
        <begin position="1"/>
        <end position="80"/>
    </location>
</feature>
<proteinExistence type="predicted"/>
<evidence type="ECO:0000256" key="2">
    <source>
        <dbReference type="ARBA" id="ARBA00022553"/>
    </source>
</evidence>
<organism evidence="4 5">
    <name type="scientific">Clostridium neuense</name>
    <dbReference type="NCBI Taxonomy" id="1728934"/>
    <lineage>
        <taxon>Bacteria</taxon>
        <taxon>Bacillati</taxon>
        <taxon>Bacillota</taxon>
        <taxon>Clostridia</taxon>
        <taxon>Eubacteriales</taxon>
        <taxon>Clostridiaceae</taxon>
        <taxon>Clostridium</taxon>
    </lineage>
</organism>
<dbReference type="PANTHER" id="PTHR44845">
    <property type="entry name" value="CARRIER DOMAIN-CONTAINING PROTEIN"/>
    <property type="match status" value="1"/>
</dbReference>
<dbReference type="EMBL" id="JBJIAA010000066">
    <property type="protein sequence ID" value="MFL0253362.1"/>
    <property type="molecule type" value="Genomic_DNA"/>
</dbReference>
<name>A0ABW8TLB7_9CLOT</name>
<dbReference type="Proteomes" id="UP001623592">
    <property type="component" value="Unassembled WGS sequence"/>
</dbReference>
<evidence type="ECO:0000259" key="3">
    <source>
        <dbReference type="Pfam" id="PF00501"/>
    </source>
</evidence>
<dbReference type="Gene3D" id="3.40.50.980">
    <property type="match status" value="1"/>
</dbReference>
<accession>A0ABW8TLB7</accession>
<dbReference type="InterPro" id="IPR000873">
    <property type="entry name" value="AMP-dep_synth/lig_dom"/>
</dbReference>